<dbReference type="OrthoDB" id="9780734at2"/>
<accession>A0A399F4U8</accession>
<keyword evidence="5" id="KW-0472">Membrane</keyword>
<keyword evidence="2" id="KW-0540">Nuclease</keyword>
<keyword evidence="8" id="KW-1185">Reference proteome</keyword>
<sequence>MSILRLGLYLLMVLGGFEVGGWLEERGVLGAESGGMLSLNRLYLGLVGLLLGFLLVPRLSALIEGWWIRLQRWLGSLPPEVPVALIVASSAGLLLTVLINNLLSQFAGYTPWYSLLLALLLSGFLSALALANRDYFHIRPPAPPPRPKGGKILDTSVLIDGRIAEVADLGFLEGPLLVPRMVLRELQSFADHSDAQKRARGRRGLEVLERLKEKVGLEVLEAPASDEPVDDQLLTLARQNSAALVTNDSALLQLARIYGVKALSVQALATALRTPYVAGEVVRITITKEGKEAGQGVGYLDDGTMIVVDDALPFRGQEVSVVITQSIQTQVGRLLFGKLERSATSS</sequence>
<keyword evidence="5" id="KW-0812">Transmembrane</keyword>
<dbReference type="SUPFAM" id="SSF88723">
    <property type="entry name" value="PIN domain-like"/>
    <property type="match status" value="1"/>
</dbReference>
<dbReference type="InterPro" id="IPR002716">
    <property type="entry name" value="PIN_dom"/>
</dbReference>
<dbReference type="InterPro" id="IPR029060">
    <property type="entry name" value="PIN-like_dom_sf"/>
</dbReference>
<keyword evidence="3 7" id="KW-0378">Hydrolase</keyword>
<protein>
    <submittedName>
        <fullName evidence="7">Putative PIN and TRAM-domain containing protein</fullName>
        <ecNumber evidence="7">3.1.-.-</ecNumber>
    </submittedName>
</protein>
<comment type="caution">
    <text evidence="7">The sequence shown here is derived from an EMBL/GenBank/DDBJ whole genome shotgun (WGS) entry which is preliminary data.</text>
</comment>
<reference evidence="7 8" key="1">
    <citation type="submission" date="2018-08" db="EMBL/GenBank/DDBJ databases">
        <title>Meiothermus roseus NBRC 110900 genome sequencing project.</title>
        <authorList>
            <person name="Da Costa M.S."/>
            <person name="Albuquerque L."/>
            <person name="Raposo P."/>
            <person name="Froufe H.J.C."/>
            <person name="Barroso C.S."/>
            <person name="Egas C."/>
        </authorList>
    </citation>
    <scope>NUCLEOTIDE SEQUENCE [LARGE SCALE GENOMIC DNA]</scope>
    <source>
        <strain evidence="7 8">NBRC 110900</strain>
    </source>
</reference>
<evidence type="ECO:0000256" key="2">
    <source>
        <dbReference type="ARBA" id="ARBA00022722"/>
    </source>
</evidence>
<dbReference type="Pfam" id="PF01850">
    <property type="entry name" value="PIN"/>
    <property type="match status" value="1"/>
</dbReference>
<evidence type="ECO:0000256" key="5">
    <source>
        <dbReference type="SAM" id="Phobius"/>
    </source>
</evidence>
<name>A0A399F4U8_9DEIN</name>
<keyword evidence="5" id="KW-1133">Transmembrane helix</keyword>
<dbReference type="Proteomes" id="UP000265341">
    <property type="component" value="Unassembled WGS sequence"/>
</dbReference>
<comment type="cofactor">
    <cofactor evidence="1">
        <name>Mg(2+)</name>
        <dbReference type="ChEBI" id="CHEBI:18420"/>
    </cofactor>
</comment>
<dbReference type="EMBL" id="QWLA01000002">
    <property type="protein sequence ID" value="RIH89641.1"/>
    <property type="molecule type" value="Genomic_DNA"/>
</dbReference>
<dbReference type="Gene3D" id="3.40.50.1010">
    <property type="entry name" value="5'-nuclease"/>
    <property type="match status" value="1"/>
</dbReference>
<dbReference type="Pfam" id="PF01938">
    <property type="entry name" value="TRAM"/>
    <property type="match status" value="1"/>
</dbReference>
<gene>
    <name evidence="7" type="ORF">Mrose_00230</name>
</gene>
<feature type="transmembrane region" description="Helical" evidence="5">
    <location>
        <begin position="80"/>
        <end position="99"/>
    </location>
</feature>
<feature type="domain" description="TRAM" evidence="6">
    <location>
        <begin position="275"/>
        <end position="336"/>
    </location>
</feature>
<dbReference type="InterPro" id="IPR002792">
    <property type="entry name" value="TRAM_dom"/>
</dbReference>
<dbReference type="PANTHER" id="PTHR11603:SF147">
    <property type="entry name" value="MEMBRANE PROTEIN"/>
    <property type="match status" value="1"/>
</dbReference>
<evidence type="ECO:0000256" key="4">
    <source>
        <dbReference type="ARBA" id="ARBA00022842"/>
    </source>
</evidence>
<evidence type="ECO:0000259" key="6">
    <source>
        <dbReference type="PROSITE" id="PS50926"/>
    </source>
</evidence>
<dbReference type="SMART" id="SM00670">
    <property type="entry name" value="PINc"/>
    <property type="match status" value="1"/>
</dbReference>
<dbReference type="AlphaFoldDB" id="A0A399F4U8"/>
<evidence type="ECO:0000256" key="1">
    <source>
        <dbReference type="ARBA" id="ARBA00001946"/>
    </source>
</evidence>
<dbReference type="InterPro" id="IPR052041">
    <property type="entry name" value="Nucleic_acid_metab_PIN/TRAM"/>
</dbReference>
<dbReference type="PROSITE" id="PS50926">
    <property type="entry name" value="TRAM"/>
    <property type="match status" value="1"/>
</dbReference>
<organism evidence="7 8">
    <name type="scientific">Calidithermus roseus</name>
    <dbReference type="NCBI Taxonomy" id="1644118"/>
    <lineage>
        <taxon>Bacteria</taxon>
        <taxon>Thermotogati</taxon>
        <taxon>Deinococcota</taxon>
        <taxon>Deinococci</taxon>
        <taxon>Thermales</taxon>
        <taxon>Thermaceae</taxon>
        <taxon>Calidithermus</taxon>
    </lineage>
</organism>
<feature type="transmembrane region" description="Helical" evidence="5">
    <location>
        <begin position="111"/>
        <end position="131"/>
    </location>
</feature>
<dbReference type="PANTHER" id="PTHR11603">
    <property type="entry name" value="AAA FAMILY ATPASE"/>
    <property type="match status" value="1"/>
</dbReference>
<dbReference type="GO" id="GO:0004518">
    <property type="term" value="F:nuclease activity"/>
    <property type="evidence" value="ECO:0007669"/>
    <property type="project" value="UniProtKB-KW"/>
</dbReference>
<feature type="transmembrane region" description="Helical" evidence="5">
    <location>
        <begin position="43"/>
        <end position="68"/>
    </location>
</feature>
<evidence type="ECO:0000313" key="7">
    <source>
        <dbReference type="EMBL" id="RIH89641.1"/>
    </source>
</evidence>
<proteinExistence type="predicted"/>
<keyword evidence="4" id="KW-0460">Magnesium</keyword>
<evidence type="ECO:0000256" key="3">
    <source>
        <dbReference type="ARBA" id="ARBA00022801"/>
    </source>
</evidence>
<dbReference type="CDD" id="cd09877">
    <property type="entry name" value="PIN_YacL-like"/>
    <property type="match status" value="1"/>
</dbReference>
<dbReference type="RefSeq" id="WP_119275597.1">
    <property type="nucleotide sequence ID" value="NZ_QWLA01000002.1"/>
</dbReference>
<evidence type="ECO:0000313" key="8">
    <source>
        <dbReference type="Proteomes" id="UP000265341"/>
    </source>
</evidence>
<dbReference type="GO" id="GO:0016787">
    <property type="term" value="F:hydrolase activity"/>
    <property type="evidence" value="ECO:0007669"/>
    <property type="project" value="UniProtKB-KW"/>
</dbReference>
<dbReference type="EC" id="3.1.-.-" evidence="7"/>